<dbReference type="Proteomes" id="UP000034680">
    <property type="component" value="Unassembled WGS sequence"/>
</dbReference>
<protein>
    <submittedName>
        <fullName evidence="2">Putative alpha beta hydrolase</fullName>
    </submittedName>
</protein>
<comment type="caution">
    <text evidence="2">The sequence shown here is derived from an EMBL/GenBank/DDBJ whole genome shotgun (WGS) entry which is preliminary data.</text>
</comment>
<evidence type="ECO:0000259" key="1">
    <source>
        <dbReference type="Pfam" id="PF12697"/>
    </source>
</evidence>
<gene>
    <name evidence="2" type="ORF">UCDDA912_g06781</name>
</gene>
<dbReference type="InterPro" id="IPR029058">
    <property type="entry name" value="AB_hydrolase_fold"/>
</dbReference>
<organism evidence="2 3">
    <name type="scientific">Diaporthe ampelina</name>
    <dbReference type="NCBI Taxonomy" id="1214573"/>
    <lineage>
        <taxon>Eukaryota</taxon>
        <taxon>Fungi</taxon>
        <taxon>Dikarya</taxon>
        <taxon>Ascomycota</taxon>
        <taxon>Pezizomycotina</taxon>
        <taxon>Sordariomycetes</taxon>
        <taxon>Sordariomycetidae</taxon>
        <taxon>Diaporthales</taxon>
        <taxon>Diaporthaceae</taxon>
        <taxon>Diaporthe</taxon>
    </lineage>
</organism>
<reference evidence="2 3" key="1">
    <citation type="submission" date="2015-05" db="EMBL/GenBank/DDBJ databases">
        <title>Distinctive expansion of gene families associated with plant cell wall degradation and secondary metabolism in the genomes of grapevine trunk pathogens.</title>
        <authorList>
            <person name="Lawrence D.P."/>
            <person name="Travadon R."/>
            <person name="Rolshausen P.E."/>
            <person name="Baumgartner K."/>
        </authorList>
    </citation>
    <scope>NUCLEOTIDE SEQUENCE [LARGE SCALE GENOMIC DNA]</scope>
    <source>
        <strain evidence="2">DA912</strain>
    </source>
</reference>
<evidence type="ECO:0000313" key="3">
    <source>
        <dbReference type="Proteomes" id="UP000034680"/>
    </source>
</evidence>
<dbReference type="OrthoDB" id="294702at2759"/>
<evidence type="ECO:0000313" key="2">
    <source>
        <dbReference type="EMBL" id="KKY33266.1"/>
    </source>
</evidence>
<dbReference type="SUPFAM" id="SSF53474">
    <property type="entry name" value="alpha/beta-Hydrolases"/>
    <property type="match status" value="1"/>
</dbReference>
<dbReference type="EMBL" id="LCUC01000250">
    <property type="protein sequence ID" value="KKY33266.1"/>
    <property type="molecule type" value="Genomic_DNA"/>
</dbReference>
<dbReference type="STRING" id="1214573.A0A0G2FGL0"/>
<keyword evidence="3" id="KW-1185">Reference proteome</keyword>
<dbReference type="GO" id="GO:0016787">
    <property type="term" value="F:hydrolase activity"/>
    <property type="evidence" value="ECO:0007669"/>
    <property type="project" value="UniProtKB-KW"/>
</dbReference>
<dbReference type="PANTHER" id="PTHR45763">
    <property type="entry name" value="HYDROLASE, ALPHA/BETA FOLD FAMILY PROTEIN, EXPRESSED-RELATED"/>
    <property type="match status" value="1"/>
</dbReference>
<dbReference type="Pfam" id="PF12697">
    <property type="entry name" value="Abhydrolase_6"/>
    <property type="match status" value="1"/>
</dbReference>
<dbReference type="InterPro" id="IPR000073">
    <property type="entry name" value="AB_hydrolase_1"/>
</dbReference>
<dbReference type="Gene3D" id="3.40.50.1820">
    <property type="entry name" value="alpha/beta hydrolase"/>
    <property type="match status" value="1"/>
</dbReference>
<feature type="domain" description="AB hydrolase-1" evidence="1">
    <location>
        <begin position="49"/>
        <end position="219"/>
    </location>
</feature>
<keyword evidence="2" id="KW-0378">Hydrolase</keyword>
<proteinExistence type="predicted"/>
<accession>A0A0G2FGL0</accession>
<dbReference type="PANTHER" id="PTHR45763:SF46">
    <property type="entry name" value="AB HYDROLASE-1 DOMAIN-CONTAINING PROTEIN"/>
    <property type="match status" value="1"/>
</dbReference>
<reference evidence="2 3" key="2">
    <citation type="submission" date="2015-05" db="EMBL/GenBank/DDBJ databases">
        <authorList>
            <person name="Morales-Cruz A."/>
            <person name="Amrine K.C."/>
            <person name="Cantu D."/>
        </authorList>
    </citation>
    <scope>NUCLEOTIDE SEQUENCE [LARGE SCALE GENOMIC DNA]</scope>
    <source>
        <strain evidence="2">DA912</strain>
    </source>
</reference>
<sequence>MSETQSLALPDGRTLCYSIYGTTETRTGADQPPTAFYFHSFPGSHHEGLATHEAASSHGLRIIAVSRPGYGGSTNDPGRSILSFSQDVLAVADHLHVQRFAVMGISGGGPYVLGCVHSIPASRLAGAVVISGMYPASLGMGGMMLSNRVLFNLAPWVPWLVSYMFDASMGRIARDTEQPGRFRETLAQGFRSLPDADRETAEADGGKVLDLLATSIREAFVDGPEGSTCEARLFGSPWGFDLAELPIRKDKLAIYHGGKDIHIPARMAEEAVATMNGVELVLQHEEAHISLYFRKVDEIMGQVERMLRDAPSASDHSG</sequence>
<dbReference type="AlphaFoldDB" id="A0A0G2FGL0"/>
<name>A0A0G2FGL0_9PEZI</name>